<keyword evidence="1" id="KW-0732">Signal</keyword>
<reference evidence="2 4" key="1">
    <citation type="submission" date="2017-12" db="EMBL/GenBank/DDBJ databases">
        <title>Genomic Encyclopedia of Type Strains, Phase III (KMG-III): the genomes of soil and plant-associated and newly described type strains.</title>
        <authorList>
            <person name="Whitman W."/>
        </authorList>
    </citation>
    <scope>NUCLEOTIDE SEQUENCE [LARGE SCALE GENOMIC DNA]</scope>
    <source>
        <strain evidence="2 4">IP-10</strain>
    </source>
</reference>
<evidence type="ECO:0000313" key="4">
    <source>
        <dbReference type="Proteomes" id="UP000233767"/>
    </source>
</evidence>
<gene>
    <name evidence="2" type="ORF">B0G92_0294</name>
    <name evidence="3" type="ORF">CLV50_1210</name>
</gene>
<evidence type="ECO:0000313" key="3">
    <source>
        <dbReference type="EMBL" id="RLJ35825.1"/>
    </source>
</evidence>
<name>A0A497V5J6_9FLAO</name>
<sequence length="129" mass="14408">MKKLVLTSLTCLSLTLFSFTKSTEAGVQRIGRDLYDVTRDTRFSSEDQTVINRTLQTKYNISDVELKRAMANGGMALQAQAGKAILNETWLNIALVHKNFVVWDNARLSDAEMAEFTSLSRRIAAYAGN</sequence>
<dbReference type="EMBL" id="PJND01000007">
    <property type="protein sequence ID" value="PKW28670.1"/>
    <property type="molecule type" value="Genomic_DNA"/>
</dbReference>
<proteinExistence type="predicted"/>
<dbReference type="RefSeq" id="WP_101470837.1">
    <property type="nucleotide sequence ID" value="NZ_PJND01000007.1"/>
</dbReference>
<comment type="caution">
    <text evidence="3">The sequence shown here is derived from an EMBL/GenBank/DDBJ whole genome shotgun (WGS) entry which is preliminary data.</text>
</comment>
<feature type="chain" id="PRO_5041129817" evidence="1">
    <location>
        <begin position="19"/>
        <end position="129"/>
    </location>
</feature>
<dbReference type="AlphaFoldDB" id="A0A497V5J6"/>
<protein>
    <submittedName>
        <fullName evidence="3">Uncharacterized protein</fullName>
    </submittedName>
</protein>
<feature type="signal peptide" evidence="1">
    <location>
        <begin position="1"/>
        <end position="18"/>
    </location>
</feature>
<evidence type="ECO:0000256" key="1">
    <source>
        <dbReference type="SAM" id="SignalP"/>
    </source>
</evidence>
<dbReference type="EMBL" id="RCCB01000010">
    <property type="protein sequence ID" value="RLJ35825.1"/>
    <property type="molecule type" value="Genomic_DNA"/>
</dbReference>
<organism evidence="3 5">
    <name type="scientific">Flavobacterium lindanitolerans</name>
    <dbReference type="NCBI Taxonomy" id="428988"/>
    <lineage>
        <taxon>Bacteria</taxon>
        <taxon>Pseudomonadati</taxon>
        <taxon>Bacteroidota</taxon>
        <taxon>Flavobacteriia</taxon>
        <taxon>Flavobacteriales</taxon>
        <taxon>Flavobacteriaceae</taxon>
        <taxon>Flavobacterium</taxon>
    </lineage>
</organism>
<accession>A0A497V5J6</accession>
<reference evidence="3 5" key="2">
    <citation type="submission" date="2018-10" db="EMBL/GenBank/DDBJ databases">
        <title>Genomic Encyclopedia of Archaeal and Bacterial Type Strains, Phase II (KMG-II): from individual species to whole genera.</title>
        <authorList>
            <person name="Goeker M."/>
        </authorList>
    </citation>
    <scope>NUCLEOTIDE SEQUENCE [LARGE SCALE GENOMIC DNA]</scope>
    <source>
        <strain evidence="3 5">DSM 21886</strain>
    </source>
</reference>
<evidence type="ECO:0000313" key="5">
    <source>
        <dbReference type="Proteomes" id="UP000275027"/>
    </source>
</evidence>
<dbReference type="Proteomes" id="UP000275027">
    <property type="component" value="Unassembled WGS sequence"/>
</dbReference>
<evidence type="ECO:0000313" key="2">
    <source>
        <dbReference type="EMBL" id="PKW28670.1"/>
    </source>
</evidence>
<keyword evidence="4" id="KW-1185">Reference proteome</keyword>
<dbReference type="Proteomes" id="UP000233767">
    <property type="component" value="Unassembled WGS sequence"/>
</dbReference>